<dbReference type="InterPro" id="IPR036390">
    <property type="entry name" value="WH_DNA-bd_sf"/>
</dbReference>
<dbReference type="EMBL" id="JNUP01000001">
    <property type="protein sequence ID" value="KGE73912.1"/>
    <property type="molecule type" value="Genomic_DNA"/>
</dbReference>
<dbReference type="PANTHER" id="PTHR34298">
    <property type="entry name" value="SEGREGATION AND CONDENSATION PROTEIN B"/>
    <property type="match status" value="1"/>
</dbReference>
<reference evidence="5 6" key="1">
    <citation type="submission" date="2014-05" db="EMBL/GenBank/DDBJ databases">
        <title>De novo Genome Sequence of Spirocheata sp.</title>
        <authorList>
            <person name="Shivani Y."/>
            <person name="Subhash Y."/>
            <person name="Tushar L."/>
            <person name="Sasikala C."/>
            <person name="Ramana C.V."/>
        </authorList>
    </citation>
    <scope>NUCLEOTIDE SEQUENCE [LARGE SCALE GENOMIC DNA]</scope>
    <source>
        <strain evidence="5 6">JC230</strain>
    </source>
</reference>
<dbReference type="Gene3D" id="1.10.10.10">
    <property type="entry name" value="Winged helix-like DNA-binding domain superfamily/Winged helix DNA-binding domain"/>
    <property type="match status" value="2"/>
</dbReference>
<evidence type="ECO:0000313" key="5">
    <source>
        <dbReference type="EMBL" id="KGE73912.1"/>
    </source>
</evidence>
<dbReference type="GO" id="GO:0051301">
    <property type="term" value="P:cell division"/>
    <property type="evidence" value="ECO:0007669"/>
    <property type="project" value="UniProtKB-KW"/>
</dbReference>
<keyword evidence="1" id="KW-0963">Cytoplasm</keyword>
<keyword evidence="4" id="KW-0131">Cell cycle</keyword>
<dbReference type="InterPro" id="IPR036388">
    <property type="entry name" value="WH-like_DNA-bd_sf"/>
</dbReference>
<dbReference type="Proteomes" id="UP000029692">
    <property type="component" value="Unassembled WGS sequence"/>
</dbReference>
<dbReference type="RefSeq" id="WP_193382269.1">
    <property type="nucleotide sequence ID" value="NZ_JNUP01000001.1"/>
</dbReference>
<evidence type="ECO:0000256" key="2">
    <source>
        <dbReference type="ARBA" id="ARBA00022618"/>
    </source>
</evidence>
<gene>
    <name evidence="5" type="ORF">DC28_01645</name>
</gene>
<dbReference type="AlphaFoldDB" id="A0A098R596"/>
<name>A0A098R596_9SPIO</name>
<dbReference type="eggNOG" id="COG1386">
    <property type="taxonomic scope" value="Bacteria"/>
</dbReference>
<dbReference type="PIRSF" id="PIRSF019345">
    <property type="entry name" value="ScpB"/>
    <property type="match status" value="1"/>
</dbReference>
<accession>A0A098R596</accession>
<dbReference type="Pfam" id="PF04079">
    <property type="entry name" value="SMC_ScpB"/>
    <property type="match status" value="1"/>
</dbReference>
<evidence type="ECO:0000313" key="6">
    <source>
        <dbReference type="Proteomes" id="UP000029692"/>
    </source>
</evidence>
<dbReference type="GO" id="GO:0051304">
    <property type="term" value="P:chromosome separation"/>
    <property type="evidence" value="ECO:0007669"/>
    <property type="project" value="InterPro"/>
</dbReference>
<dbReference type="InterPro" id="IPR005234">
    <property type="entry name" value="ScpB_csome_segregation"/>
</dbReference>
<dbReference type="STRING" id="1480694.DC28_01645"/>
<protein>
    <submittedName>
        <fullName evidence="5">Segregation and condensation protein B</fullName>
    </submittedName>
</protein>
<dbReference type="NCBIfam" id="TIGR00281">
    <property type="entry name" value="SMC-Scp complex subunit ScpB"/>
    <property type="match status" value="1"/>
</dbReference>
<evidence type="ECO:0000256" key="4">
    <source>
        <dbReference type="ARBA" id="ARBA00023306"/>
    </source>
</evidence>
<evidence type="ECO:0000256" key="3">
    <source>
        <dbReference type="ARBA" id="ARBA00022829"/>
    </source>
</evidence>
<evidence type="ECO:0000256" key="1">
    <source>
        <dbReference type="ARBA" id="ARBA00022490"/>
    </source>
</evidence>
<sequence>MKLKRETALIEAVLFLETEPISIKSLSKITGLSPDAVETVVAQLSELYNEDEVHGLELSQLDDGYLFIPKASLWNSLKHRYGRKNENKLSRAAMETLSIIAYSQPITRGEIENIRGVASDSMIKLLATKELIKEVGKKDAPGRPAQYGTTRQFLKVFRLSSIADLPKLDELESERFKLNAT</sequence>
<proteinExistence type="predicted"/>
<organism evidence="5 6">
    <name type="scientific">Spirochaeta lutea</name>
    <dbReference type="NCBI Taxonomy" id="1480694"/>
    <lineage>
        <taxon>Bacteria</taxon>
        <taxon>Pseudomonadati</taxon>
        <taxon>Spirochaetota</taxon>
        <taxon>Spirochaetia</taxon>
        <taxon>Spirochaetales</taxon>
        <taxon>Spirochaetaceae</taxon>
        <taxon>Spirochaeta</taxon>
    </lineage>
</organism>
<dbReference type="SUPFAM" id="SSF46785">
    <property type="entry name" value="Winged helix' DNA-binding domain"/>
    <property type="match status" value="2"/>
</dbReference>
<keyword evidence="6" id="KW-1185">Reference proteome</keyword>
<comment type="caution">
    <text evidence="5">The sequence shown here is derived from an EMBL/GenBank/DDBJ whole genome shotgun (WGS) entry which is preliminary data.</text>
</comment>
<keyword evidence="2" id="KW-0132">Cell division</keyword>
<dbReference type="PANTHER" id="PTHR34298:SF2">
    <property type="entry name" value="SEGREGATION AND CONDENSATION PROTEIN B"/>
    <property type="match status" value="1"/>
</dbReference>
<keyword evidence="3" id="KW-0159">Chromosome partition</keyword>